<comment type="caution">
    <text evidence="2">The sequence shown here is derived from an EMBL/GenBank/DDBJ whole genome shotgun (WGS) entry which is preliminary data.</text>
</comment>
<dbReference type="InterPro" id="IPR004919">
    <property type="entry name" value="GmrSD_N"/>
</dbReference>
<proteinExistence type="predicted"/>
<reference evidence="2 3" key="1">
    <citation type="submission" date="2017-09" db="EMBL/GenBank/DDBJ databases">
        <authorList>
            <person name="Perez-Cataluna A."/>
            <person name="Figueras M.J."/>
            <person name="Salas-Masso N."/>
        </authorList>
    </citation>
    <scope>NUCLEOTIDE SEQUENCE [LARGE SCALE GENOMIC DNA]</scope>
    <source>
        <strain evidence="2 3">F138-33</strain>
    </source>
</reference>
<protein>
    <recommendedName>
        <fullName evidence="1">GmrSD restriction endonucleases N-terminal domain-containing protein</fullName>
    </recommendedName>
</protein>
<dbReference type="EMBL" id="NWVW01000009">
    <property type="protein sequence ID" value="PHO09605.1"/>
    <property type="molecule type" value="Genomic_DNA"/>
</dbReference>
<dbReference type="Pfam" id="PF03235">
    <property type="entry name" value="GmrSD_N"/>
    <property type="match status" value="1"/>
</dbReference>
<evidence type="ECO:0000313" key="2">
    <source>
        <dbReference type="EMBL" id="PHO09605.1"/>
    </source>
</evidence>
<keyword evidence="3" id="KW-1185">Reference proteome</keyword>
<evidence type="ECO:0000259" key="1">
    <source>
        <dbReference type="Pfam" id="PF03235"/>
    </source>
</evidence>
<sequence length="93" mass="11147">MADNKLQSLIEIFNEKFFRIPDFQRGYSWRINQLEDFWEDLISLKNNQNHYTGLLTVEQVLMSDIENLEKWQDDLWLFKRVSSAKVKCTSSAK</sequence>
<dbReference type="RefSeq" id="WP_099334672.1">
    <property type="nucleotide sequence ID" value="NZ_CP042812.1"/>
</dbReference>
<dbReference type="Proteomes" id="UP000221384">
    <property type="component" value="Unassembled WGS sequence"/>
</dbReference>
<name>A0ABX4LNX4_9BACT</name>
<evidence type="ECO:0000313" key="3">
    <source>
        <dbReference type="Proteomes" id="UP000221384"/>
    </source>
</evidence>
<gene>
    <name evidence="2" type="ORF">CPG37_08885</name>
</gene>
<accession>A0ABX4LNX4</accession>
<organism evidence="2 3">
    <name type="scientific">Malaciobacter canalis</name>
    <dbReference type="NCBI Taxonomy" id="1912871"/>
    <lineage>
        <taxon>Bacteria</taxon>
        <taxon>Pseudomonadati</taxon>
        <taxon>Campylobacterota</taxon>
        <taxon>Epsilonproteobacteria</taxon>
        <taxon>Campylobacterales</taxon>
        <taxon>Arcobacteraceae</taxon>
        <taxon>Malaciobacter</taxon>
    </lineage>
</organism>
<feature type="domain" description="GmrSD restriction endonucleases N-terminal" evidence="1">
    <location>
        <begin position="11"/>
        <end position="58"/>
    </location>
</feature>